<protein>
    <submittedName>
        <fullName evidence="4">MCE family protein</fullName>
    </submittedName>
</protein>
<evidence type="ECO:0000259" key="2">
    <source>
        <dbReference type="Pfam" id="PF02470"/>
    </source>
</evidence>
<dbReference type="RefSeq" id="WP_380588413.1">
    <property type="nucleotide sequence ID" value="NZ_JBHSQJ010000131.1"/>
</dbReference>
<feature type="domain" description="Mce/MlaD" evidence="2">
    <location>
        <begin position="39"/>
        <end position="112"/>
    </location>
</feature>
<keyword evidence="5" id="KW-1185">Reference proteome</keyword>
<feature type="signal peptide" evidence="1">
    <location>
        <begin position="1"/>
        <end position="28"/>
    </location>
</feature>
<dbReference type="PANTHER" id="PTHR33371">
    <property type="entry name" value="INTERMEMBRANE PHOSPHOLIPID TRANSPORT SYSTEM BINDING PROTEIN MLAD-RELATED"/>
    <property type="match status" value="1"/>
</dbReference>
<evidence type="ECO:0000313" key="4">
    <source>
        <dbReference type="EMBL" id="MFC5910726.1"/>
    </source>
</evidence>
<dbReference type="Pfam" id="PF11887">
    <property type="entry name" value="Mce4_CUP1"/>
    <property type="match status" value="1"/>
</dbReference>
<feature type="domain" description="Mammalian cell entry C-terminal" evidence="3">
    <location>
        <begin position="121"/>
        <end position="302"/>
    </location>
</feature>
<dbReference type="PANTHER" id="PTHR33371:SF17">
    <property type="entry name" value="MCE-FAMILY PROTEIN MCE1B"/>
    <property type="match status" value="1"/>
</dbReference>
<comment type="caution">
    <text evidence="4">The sequence shown here is derived from an EMBL/GenBank/DDBJ whole genome shotgun (WGS) entry which is preliminary data.</text>
</comment>
<sequence>MKRRSLTGPVLKSVAFIAVTAVSTTALAFAVADTGVGDTVGYNARFTDVTGLRAGESVRIAGVRVGEVDSVRVVDRDQALVHFSVLRDQPLPASATASVKYLNMVGQRYLSLGRGVGPVDERLPVGGTIPVDRTQPALDLTRLFNGFQPLLQGLDPDQTNRLAQEIVQVLQGEGGTVTGLVHDLGELTTTLAAKDQVVGSVIDNLSQVLQTVNSHQAGFTDLVATLQSLVSGFAADREPIGQAVSSLAQLTRSTSGLLQQGREPLKDDIAQLGRLSANLGADTPALTNFLQKTPQKMTAVGRAVSYGSWLNLYLCQATVTGVATSDGSPAPTGIAITEARCRS</sequence>
<dbReference type="NCBIfam" id="TIGR00996">
    <property type="entry name" value="Mtu_fam_mce"/>
    <property type="match status" value="1"/>
</dbReference>
<gene>
    <name evidence="4" type="ORF">ACFP3V_26410</name>
</gene>
<reference evidence="5" key="1">
    <citation type="journal article" date="2019" name="Int. J. Syst. Evol. Microbiol.">
        <title>The Global Catalogue of Microorganisms (GCM) 10K type strain sequencing project: providing services to taxonomists for standard genome sequencing and annotation.</title>
        <authorList>
            <consortium name="The Broad Institute Genomics Platform"/>
            <consortium name="The Broad Institute Genome Sequencing Center for Infectious Disease"/>
            <person name="Wu L."/>
            <person name="Ma J."/>
        </authorList>
    </citation>
    <scope>NUCLEOTIDE SEQUENCE [LARGE SCALE GENOMIC DNA]</scope>
    <source>
        <strain evidence="5">JCM 4816</strain>
    </source>
</reference>
<keyword evidence="1" id="KW-0732">Signal</keyword>
<organism evidence="4 5">
    <name type="scientific">Streptacidiphilus monticola</name>
    <dbReference type="NCBI Taxonomy" id="2161674"/>
    <lineage>
        <taxon>Bacteria</taxon>
        <taxon>Bacillati</taxon>
        <taxon>Actinomycetota</taxon>
        <taxon>Actinomycetes</taxon>
        <taxon>Kitasatosporales</taxon>
        <taxon>Streptomycetaceae</taxon>
        <taxon>Streptacidiphilus</taxon>
    </lineage>
</organism>
<dbReference type="EMBL" id="JBHSQJ010000131">
    <property type="protein sequence ID" value="MFC5910726.1"/>
    <property type="molecule type" value="Genomic_DNA"/>
</dbReference>
<feature type="chain" id="PRO_5045063404" evidence="1">
    <location>
        <begin position="29"/>
        <end position="343"/>
    </location>
</feature>
<evidence type="ECO:0000259" key="3">
    <source>
        <dbReference type="Pfam" id="PF11887"/>
    </source>
</evidence>
<dbReference type="Proteomes" id="UP001596174">
    <property type="component" value="Unassembled WGS sequence"/>
</dbReference>
<proteinExistence type="predicted"/>
<name>A0ABW1G7Q5_9ACTN</name>
<accession>A0ABW1G7Q5</accession>
<dbReference type="InterPro" id="IPR052336">
    <property type="entry name" value="MlaD_Phospholipid_Transporter"/>
</dbReference>
<dbReference type="InterPro" id="IPR024516">
    <property type="entry name" value="Mce_C"/>
</dbReference>
<dbReference type="InterPro" id="IPR003399">
    <property type="entry name" value="Mce/MlaD"/>
</dbReference>
<evidence type="ECO:0000313" key="5">
    <source>
        <dbReference type="Proteomes" id="UP001596174"/>
    </source>
</evidence>
<evidence type="ECO:0000256" key="1">
    <source>
        <dbReference type="SAM" id="SignalP"/>
    </source>
</evidence>
<dbReference type="InterPro" id="IPR005693">
    <property type="entry name" value="Mce"/>
</dbReference>
<dbReference type="Pfam" id="PF02470">
    <property type="entry name" value="MlaD"/>
    <property type="match status" value="1"/>
</dbReference>